<evidence type="ECO:0000313" key="3">
    <source>
        <dbReference type="EMBL" id="SNS49543.1"/>
    </source>
</evidence>
<dbReference type="Proteomes" id="UP000198318">
    <property type="component" value="Unassembled WGS sequence"/>
</dbReference>
<evidence type="ECO:0000313" key="4">
    <source>
        <dbReference type="Proteomes" id="UP000198318"/>
    </source>
</evidence>
<sequence>MRPHTAARCALGALSAALLLSTAACGGGDQDKPGTADPMASFRACLEKQGVELPKGGPGGRPGGPGGPGGRPSGRPSDMPSGRPTGTPPTRPSGAPPSGRPNSSAKDQKAMQACASLAPQRGGGPERP</sequence>
<evidence type="ECO:0008006" key="5">
    <source>
        <dbReference type="Google" id="ProtNLM"/>
    </source>
</evidence>
<evidence type="ECO:0000256" key="1">
    <source>
        <dbReference type="SAM" id="MobiDB-lite"/>
    </source>
</evidence>
<accession>A0A239EZS9</accession>
<protein>
    <recommendedName>
        <fullName evidence="5">PT repeat-containing protein</fullName>
    </recommendedName>
</protein>
<feature type="region of interest" description="Disordered" evidence="1">
    <location>
        <begin position="47"/>
        <end position="128"/>
    </location>
</feature>
<dbReference type="AlphaFoldDB" id="A0A239EZS9"/>
<feature type="chain" id="PRO_5012647324" description="PT repeat-containing protein" evidence="2">
    <location>
        <begin position="27"/>
        <end position="128"/>
    </location>
</feature>
<organism evidence="3 4">
    <name type="scientific">Actinomadura meyerae</name>
    <dbReference type="NCBI Taxonomy" id="240840"/>
    <lineage>
        <taxon>Bacteria</taxon>
        <taxon>Bacillati</taxon>
        <taxon>Actinomycetota</taxon>
        <taxon>Actinomycetes</taxon>
        <taxon>Streptosporangiales</taxon>
        <taxon>Thermomonosporaceae</taxon>
        <taxon>Actinomadura</taxon>
    </lineage>
</organism>
<feature type="signal peptide" evidence="2">
    <location>
        <begin position="1"/>
        <end position="26"/>
    </location>
</feature>
<dbReference type="PROSITE" id="PS51257">
    <property type="entry name" value="PROKAR_LIPOPROTEIN"/>
    <property type="match status" value="1"/>
</dbReference>
<evidence type="ECO:0000256" key="2">
    <source>
        <dbReference type="SAM" id="SignalP"/>
    </source>
</evidence>
<keyword evidence="4" id="KW-1185">Reference proteome</keyword>
<dbReference type="RefSeq" id="WP_143227902.1">
    <property type="nucleotide sequence ID" value="NZ_FZOR01000005.1"/>
</dbReference>
<proteinExistence type="predicted"/>
<reference evidence="3 4" key="1">
    <citation type="submission" date="2017-06" db="EMBL/GenBank/DDBJ databases">
        <authorList>
            <person name="Kim H.J."/>
            <person name="Triplett B.A."/>
        </authorList>
    </citation>
    <scope>NUCLEOTIDE SEQUENCE [LARGE SCALE GENOMIC DNA]</scope>
    <source>
        <strain evidence="3 4">DSM 44715</strain>
    </source>
</reference>
<keyword evidence="2" id="KW-0732">Signal</keyword>
<feature type="compositionally biased region" description="Low complexity" evidence="1">
    <location>
        <begin position="73"/>
        <end position="85"/>
    </location>
</feature>
<feature type="compositionally biased region" description="Gly residues" evidence="1">
    <location>
        <begin position="56"/>
        <end position="72"/>
    </location>
</feature>
<gene>
    <name evidence="3" type="ORF">SAMN05443665_100559</name>
</gene>
<feature type="compositionally biased region" description="Pro residues" evidence="1">
    <location>
        <begin position="86"/>
        <end position="99"/>
    </location>
</feature>
<name>A0A239EZS9_9ACTN</name>
<dbReference type="EMBL" id="FZOR01000005">
    <property type="protein sequence ID" value="SNS49543.1"/>
    <property type="molecule type" value="Genomic_DNA"/>
</dbReference>